<organism evidence="6 7">
    <name type="scientific">Rothia terrae</name>
    <dbReference type="NCBI Taxonomy" id="396015"/>
    <lineage>
        <taxon>Bacteria</taxon>
        <taxon>Bacillati</taxon>
        <taxon>Actinomycetota</taxon>
        <taxon>Actinomycetes</taxon>
        <taxon>Micrococcales</taxon>
        <taxon>Micrococcaceae</taxon>
        <taxon>Rothia</taxon>
    </lineage>
</organism>
<feature type="region of interest" description="Disordered" evidence="4">
    <location>
        <begin position="390"/>
        <end position="542"/>
    </location>
</feature>
<evidence type="ECO:0000313" key="7">
    <source>
        <dbReference type="Proteomes" id="UP000516404"/>
    </source>
</evidence>
<sequence>MIDDVFAVIADPTRRQILRVLAEGESPVGALVAELGVSQPTVSKHLKVLRTAGLVSTRAQGQRRLYSLIPEPLVAVTEWVETLTSRAGVEADAQPASSPEPAVATVPPASGESAEGANGEIIADTAVSEETAEQIADLTSSDAPEGAVDNSAAEASSSEEVIIADSAEAPEPAIQQSVISQPVIDQNRGIKPSPVVEDAHEDPVSEPAESEAVESEAAEHTETTDLPANTPVFGAASDDSSDIPESAETSTDDTEDTVEEPGAEYNESTEDALQNLIASVEARLASSGDFAGREFTDFSDETEQDAHAGSDVEEAAETYEPTADDSADDTLHQIESHVVEAETSEPATDAVADVPANHETAEGTEDAVTTADVDELVTPAVETADPVDSIDAVEPENHEIAEGTETAVSETELDELIEETSGQSESAPAQHAVHFTPLTPFTPSAITSDTAETASAEDSEEVAEDAHTSVVESAQPSETDSDSAVTDAPTLAEGESAGESSETGAEFAPAPLLPSVPTESEQDEENQRGLLAVISRWGRRRR</sequence>
<keyword evidence="3" id="KW-0804">Transcription</keyword>
<dbReference type="GO" id="GO:0003700">
    <property type="term" value="F:DNA-binding transcription factor activity"/>
    <property type="evidence" value="ECO:0007669"/>
    <property type="project" value="InterPro"/>
</dbReference>
<dbReference type="SMART" id="SM00418">
    <property type="entry name" value="HTH_ARSR"/>
    <property type="match status" value="1"/>
</dbReference>
<keyword evidence="2" id="KW-0238">DNA-binding</keyword>
<dbReference type="InterPro" id="IPR036388">
    <property type="entry name" value="WH-like_DNA-bd_sf"/>
</dbReference>
<name>A0A7H2BEU7_9MICC</name>
<evidence type="ECO:0000313" key="6">
    <source>
        <dbReference type="EMBL" id="QNV38193.1"/>
    </source>
</evidence>
<dbReference type="PANTHER" id="PTHR33154">
    <property type="entry name" value="TRANSCRIPTIONAL REGULATOR, ARSR FAMILY"/>
    <property type="match status" value="1"/>
</dbReference>
<feature type="region of interest" description="Disordered" evidence="4">
    <location>
        <begin position="129"/>
        <end position="158"/>
    </location>
</feature>
<dbReference type="CDD" id="cd00090">
    <property type="entry name" value="HTH_ARSR"/>
    <property type="match status" value="1"/>
</dbReference>
<evidence type="ECO:0000256" key="2">
    <source>
        <dbReference type="ARBA" id="ARBA00023125"/>
    </source>
</evidence>
<dbReference type="InterPro" id="IPR036390">
    <property type="entry name" value="WH_DNA-bd_sf"/>
</dbReference>
<feature type="region of interest" description="Disordered" evidence="4">
    <location>
        <begin position="90"/>
        <end position="117"/>
    </location>
</feature>
<dbReference type="PANTHER" id="PTHR33154:SF33">
    <property type="entry name" value="TRANSCRIPTIONAL REPRESSOR SDPR"/>
    <property type="match status" value="1"/>
</dbReference>
<dbReference type="Gene3D" id="1.10.10.10">
    <property type="entry name" value="Winged helix-like DNA-binding domain superfamily/Winged helix DNA-binding domain"/>
    <property type="match status" value="1"/>
</dbReference>
<proteinExistence type="predicted"/>
<feature type="compositionally biased region" description="Low complexity" evidence="4">
    <location>
        <begin position="147"/>
        <end position="158"/>
    </location>
</feature>
<dbReference type="KEGG" id="rter:IDM49_02625"/>
<dbReference type="Proteomes" id="UP000516404">
    <property type="component" value="Chromosome"/>
</dbReference>
<reference evidence="6 7" key="1">
    <citation type="submission" date="2020-09" db="EMBL/GenBank/DDBJ databases">
        <title>Investigation of environmental microbes.</title>
        <authorList>
            <person name="Ou Y."/>
            <person name="Kang Q."/>
        </authorList>
    </citation>
    <scope>NUCLEOTIDE SEQUENCE [LARGE SCALE GENOMIC DNA]</scope>
    <source>
        <strain evidence="6 7">KJZ-14</strain>
    </source>
</reference>
<feature type="region of interest" description="Disordered" evidence="4">
    <location>
        <begin position="178"/>
        <end position="269"/>
    </location>
</feature>
<dbReference type="GeneID" id="96623120"/>
<feature type="compositionally biased region" description="Acidic residues" evidence="4">
    <location>
        <begin position="250"/>
        <end position="269"/>
    </location>
</feature>
<dbReference type="InterPro" id="IPR051081">
    <property type="entry name" value="HTH_MetalResp_TranReg"/>
</dbReference>
<protein>
    <submittedName>
        <fullName evidence="6">Metalloregulator ArsR/SmtB family transcription factor</fullName>
    </submittedName>
</protein>
<dbReference type="EMBL" id="CP061539">
    <property type="protein sequence ID" value="QNV38193.1"/>
    <property type="molecule type" value="Genomic_DNA"/>
</dbReference>
<dbReference type="PROSITE" id="PS50987">
    <property type="entry name" value="HTH_ARSR_2"/>
    <property type="match status" value="1"/>
</dbReference>
<feature type="compositionally biased region" description="Low complexity" evidence="4">
    <location>
        <begin position="492"/>
        <end position="506"/>
    </location>
</feature>
<gene>
    <name evidence="6" type="ORF">IDM49_02625</name>
</gene>
<dbReference type="InterPro" id="IPR001845">
    <property type="entry name" value="HTH_ArsR_DNA-bd_dom"/>
</dbReference>
<dbReference type="Pfam" id="PF01022">
    <property type="entry name" value="HTH_5"/>
    <property type="match status" value="1"/>
</dbReference>
<feature type="domain" description="HTH arsR-type" evidence="5">
    <location>
        <begin position="1"/>
        <end position="88"/>
    </location>
</feature>
<keyword evidence="7" id="KW-1185">Reference proteome</keyword>
<dbReference type="RefSeq" id="WP_190724929.1">
    <property type="nucleotide sequence ID" value="NZ_CP061539.1"/>
</dbReference>
<evidence type="ECO:0000256" key="4">
    <source>
        <dbReference type="SAM" id="MobiDB-lite"/>
    </source>
</evidence>
<dbReference type="SUPFAM" id="SSF46785">
    <property type="entry name" value="Winged helix' DNA-binding domain"/>
    <property type="match status" value="1"/>
</dbReference>
<feature type="region of interest" description="Disordered" evidence="4">
    <location>
        <begin position="298"/>
        <end position="327"/>
    </location>
</feature>
<dbReference type="GO" id="GO:0003677">
    <property type="term" value="F:DNA binding"/>
    <property type="evidence" value="ECO:0007669"/>
    <property type="project" value="UniProtKB-KW"/>
</dbReference>
<feature type="compositionally biased region" description="Polar residues" evidence="4">
    <location>
        <begin position="470"/>
        <end position="484"/>
    </location>
</feature>
<dbReference type="AlphaFoldDB" id="A0A7H2BEU7"/>
<evidence type="ECO:0000259" key="5">
    <source>
        <dbReference type="PROSITE" id="PS50987"/>
    </source>
</evidence>
<evidence type="ECO:0000256" key="1">
    <source>
        <dbReference type="ARBA" id="ARBA00023015"/>
    </source>
</evidence>
<evidence type="ECO:0000256" key="3">
    <source>
        <dbReference type="ARBA" id="ARBA00023163"/>
    </source>
</evidence>
<dbReference type="PRINTS" id="PR00778">
    <property type="entry name" value="HTHARSR"/>
</dbReference>
<keyword evidence="1" id="KW-0805">Transcription regulation</keyword>
<feature type="compositionally biased region" description="Acidic residues" evidence="4">
    <location>
        <begin position="311"/>
        <end position="327"/>
    </location>
</feature>
<dbReference type="InterPro" id="IPR011991">
    <property type="entry name" value="ArsR-like_HTH"/>
</dbReference>
<accession>A0A7H2BEU7</accession>
<dbReference type="NCBIfam" id="NF033788">
    <property type="entry name" value="HTH_metalloreg"/>
    <property type="match status" value="1"/>
</dbReference>